<evidence type="ECO:0000256" key="4">
    <source>
        <dbReference type="ARBA" id="ARBA00017719"/>
    </source>
</evidence>
<dbReference type="GO" id="GO:0004540">
    <property type="term" value="F:RNA nuclease activity"/>
    <property type="evidence" value="ECO:0007669"/>
    <property type="project" value="InterPro"/>
</dbReference>
<dbReference type="AlphaFoldDB" id="A0A060A323"/>
<evidence type="ECO:0000256" key="8">
    <source>
        <dbReference type="ARBA" id="ARBA00022694"/>
    </source>
</evidence>
<dbReference type="GO" id="GO:0000049">
    <property type="term" value="F:tRNA binding"/>
    <property type="evidence" value="ECO:0007669"/>
    <property type="project" value="UniProtKB-KW"/>
</dbReference>
<evidence type="ECO:0000256" key="5">
    <source>
        <dbReference type="ARBA" id="ARBA00022490"/>
    </source>
</evidence>
<dbReference type="CDD" id="cd04453">
    <property type="entry name" value="S1_RNase_E"/>
    <property type="match status" value="1"/>
</dbReference>
<evidence type="ECO:0000256" key="1">
    <source>
        <dbReference type="ARBA" id="ARBA00001946"/>
    </source>
</evidence>
<dbReference type="HOGENOM" id="CLU_003468_5_3_6"/>
<keyword evidence="11" id="KW-0699">rRNA-binding</keyword>
<keyword evidence="9" id="KW-0540">Nuclease</keyword>
<dbReference type="GO" id="GO:0008033">
    <property type="term" value="P:tRNA processing"/>
    <property type="evidence" value="ECO:0007669"/>
    <property type="project" value="UniProtKB-KW"/>
</dbReference>
<dbReference type="GO" id="GO:0004519">
    <property type="term" value="F:endonuclease activity"/>
    <property type="evidence" value="ECO:0007669"/>
    <property type="project" value="UniProtKB-KW"/>
</dbReference>
<dbReference type="GO" id="GO:0046872">
    <property type="term" value="F:metal ion binding"/>
    <property type="evidence" value="ECO:0007669"/>
    <property type="project" value="UniProtKB-KW"/>
</dbReference>
<dbReference type="Gene3D" id="3.40.1260.20">
    <property type="entry name" value="Ribonuclease E, catalytic domain"/>
    <property type="match status" value="1"/>
</dbReference>
<dbReference type="SMART" id="SM00316">
    <property type="entry name" value="S1"/>
    <property type="match status" value="1"/>
</dbReference>
<comment type="similarity">
    <text evidence="3">Belongs to the RNase E/G family. RNase G subfamily.</text>
</comment>
<keyword evidence="12" id="KW-0255">Endonuclease</keyword>
<dbReference type="InterPro" id="IPR019307">
    <property type="entry name" value="RNA-bd_AU-1/RNase_E/G"/>
</dbReference>
<gene>
    <name evidence="17" type="ORF">Acaty_c2669</name>
</gene>
<evidence type="ECO:0000256" key="14">
    <source>
        <dbReference type="ARBA" id="ARBA00022842"/>
    </source>
</evidence>
<evidence type="ECO:0000256" key="10">
    <source>
        <dbReference type="ARBA" id="ARBA00022723"/>
    </source>
</evidence>
<dbReference type="PANTHER" id="PTHR30001">
    <property type="entry name" value="RIBONUCLEASE"/>
    <property type="match status" value="1"/>
</dbReference>
<keyword evidence="13 17" id="KW-0378">Hydrolase</keyword>
<organism evidence="17 18">
    <name type="scientific">Acidithiobacillus caldus (strain ATCC 51756 / DSM 8584 / KU)</name>
    <dbReference type="NCBI Taxonomy" id="637389"/>
    <lineage>
        <taxon>Bacteria</taxon>
        <taxon>Pseudomonadati</taxon>
        <taxon>Pseudomonadota</taxon>
        <taxon>Acidithiobacillia</taxon>
        <taxon>Acidithiobacillales</taxon>
        <taxon>Acidithiobacillaceae</taxon>
        <taxon>Acidithiobacillus</taxon>
    </lineage>
</organism>
<comment type="subcellular location">
    <subcellularLocation>
        <location evidence="2">Cytoplasm</location>
    </subcellularLocation>
</comment>
<dbReference type="GO" id="GO:0019843">
    <property type="term" value="F:rRNA binding"/>
    <property type="evidence" value="ECO:0007669"/>
    <property type="project" value="UniProtKB-KW"/>
</dbReference>
<evidence type="ECO:0000256" key="7">
    <source>
        <dbReference type="ARBA" id="ARBA00022555"/>
    </source>
</evidence>
<dbReference type="InterPro" id="IPR012340">
    <property type="entry name" value="NA-bd_OB-fold"/>
</dbReference>
<dbReference type="Gene3D" id="2.40.50.140">
    <property type="entry name" value="Nucleic acid-binding proteins"/>
    <property type="match status" value="1"/>
</dbReference>
<evidence type="ECO:0000256" key="13">
    <source>
        <dbReference type="ARBA" id="ARBA00022801"/>
    </source>
</evidence>
<dbReference type="KEGG" id="acz:Acaty_c2669"/>
<dbReference type="NCBIfam" id="NF008689">
    <property type="entry name" value="PRK11712.1"/>
    <property type="match status" value="1"/>
</dbReference>
<comment type="cofactor">
    <cofactor evidence="1">
        <name>Mg(2+)</name>
        <dbReference type="ChEBI" id="CHEBI:18420"/>
    </cofactor>
</comment>
<dbReference type="PANTHER" id="PTHR30001:SF0">
    <property type="entry name" value="RIBONUCLEASE G"/>
    <property type="match status" value="1"/>
</dbReference>
<keyword evidence="8" id="KW-0819">tRNA processing</keyword>
<dbReference type="Pfam" id="PF00575">
    <property type="entry name" value="S1"/>
    <property type="match status" value="1"/>
</dbReference>
<dbReference type="InterPro" id="IPR048583">
    <property type="entry name" value="RNase_E_G_thioredoxin-like"/>
</dbReference>
<name>A0A060A323_ACICK</name>
<proteinExistence type="inferred from homology"/>
<dbReference type="SUPFAM" id="SSF50249">
    <property type="entry name" value="Nucleic acid-binding proteins"/>
    <property type="match status" value="1"/>
</dbReference>
<dbReference type="PROSITE" id="PS50126">
    <property type="entry name" value="S1"/>
    <property type="match status" value="1"/>
</dbReference>
<dbReference type="NCBIfam" id="TIGR00757">
    <property type="entry name" value="RNaseEG"/>
    <property type="match status" value="1"/>
</dbReference>
<dbReference type="GO" id="GO:0005737">
    <property type="term" value="C:cytoplasm"/>
    <property type="evidence" value="ECO:0007669"/>
    <property type="project" value="UniProtKB-SubCell"/>
</dbReference>
<keyword evidence="6" id="KW-0698">rRNA processing</keyword>
<dbReference type="Pfam" id="PF10150">
    <property type="entry name" value="RNase_E_G"/>
    <property type="match status" value="1"/>
</dbReference>
<evidence type="ECO:0000256" key="11">
    <source>
        <dbReference type="ARBA" id="ARBA00022730"/>
    </source>
</evidence>
<evidence type="ECO:0000256" key="2">
    <source>
        <dbReference type="ARBA" id="ARBA00004496"/>
    </source>
</evidence>
<evidence type="ECO:0000313" key="18">
    <source>
        <dbReference type="Proteomes" id="UP000005522"/>
    </source>
</evidence>
<keyword evidence="10" id="KW-0479">Metal-binding</keyword>
<keyword evidence="7" id="KW-0820">tRNA-binding</keyword>
<dbReference type="InterPro" id="IPR003029">
    <property type="entry name" value="S1_domain"/>
</dbReference>
<keyword evidence="14" id="KW-0460">Magnesium</keyword>
<evidence type="ECO:0000256" key="6">
    <source>
        <dbReference type="ARBA" id="ARBA00022552"/>
    </source>
</evidence>
<evidence type="ECO:0000256" key="12">
    <source>
        <dbReference type="ARBA" id="ARBA00022759"/>
    </source>
</evidence>
<keyword evidence="15" id="KW-0694">RNA-binding</keyword>
<protein>
    <recommendedName>
        <fullName evidence="4">Ribonuclease G</fullName>
    </recommendedName>
</protein>
<evidence type="ECO:0000313" key="17">
    <source>
        <dbReference type="EMBL" id="AIA56507.1"/>
    </source>
</evidence>
<feature type="domain" description="S1 motif" evidence="16">
    <location>
        <begin position="52"/>
        <end position="140"/>
    </location>
</feature>
<dbReference type="eggNOG" id="COG1530">
    <property type="taxonomic scope" value="Bacteria"/>
</dbReference>
<evidence type="ECO:0000259" key="16">
    <source>
        <dbReference type="PROSITE" id="PS50126"/>
    </source>
</evidence>
<evidence type="ECO:0000256" key="15">
    <source>
        <dbReference type="ARBA" id="ARBA00022884"/>
    </source>
</evidence>
<dbReference type="GO" id="GO:0006364">
    <property type="term" value="P:rRNA processing"/>
    <property type="evidence" value="ECO:0007669"/>
    <property type="project" value="UniProtKB-KW"/>
</dbReference>
<dbReference type="Pfam" id="PF20833">
    <property type="entry name" value="RNase_E_G_Thio"/>
    <property type="match status" value="1"/>
</dbReference>
<dbReference type="InterPro" id="IPR004659">
    <property type="entry name" value="RNase_E/G"/>
</dbReference>
<dbReference type="GO" id="GO:0016787">
    <property type="term" value="F:hydrolase activity"/>
    <property type="evidence" value="ECO:0007669"/>
    <property type="project" value="UniProtKB-KW"/>
</dbReference>
<evidence type="ECO:0000256" key="9">
    <source>
        <dbReference type="ARBA" id="ARBA00022722"/>
    </source>
</evidence>
<evidence type="ECO:0000256" key="3">
    <source>
        <dbReference type="ARBA" id="ARBA00005663"/>
    </source>
</evidence>
<reference evidence="17 18" key="1">
    <citation type="journal article" date="2009" name="J. Bacteriol.">
        <title>Draft genome sequence of the extremely acidophilic bacterium Acidithiobacillus caldus ATCC 51756 reveals metabolic versatility in the genus Acidithiobacillus.</title>
        <authorList>
            <person name="Valdes J."/>
            <person name="Quatrini R."/>
            <person name="Hallberg K."/>
            <person name="Dopson M."/>
            <person name="Valenzuela P.D."/>
            <person name="Holmes D.S."/>
        </authorList>
    </citation>
    <scope>NUCLEOTIDE SEQUENCE [LARGE SCALE GENOMIC DNA]</scope>
    <source>
        <strain evidence="18">ATCC 51756 / DSM 8584 / KU</strain>
    </source>
</reference>
<accession>A0A060A323</accession>
<sequence>MPRDSHLPFCEIDMSEELLINVTPQEIRVALVDNGVLQEVQIERSSHRGLVGNIYKGVVRRVLPGMQAAFIDIGLERTAFLHAGDIQDEEMDNGDTDLETRADMAHEVRSVATLLHEGQEVVVQVIKDPVGSKGARLSTRITLPGRYLVYMPYVPRLGVSSRIEDPGERERLKGILKAMIPADEDGGYIIRTLAEGTEAEDFASDLDFLGRLWQSVHEQVASARAPQLIHQDLNLALRVMRDVMSDDIQRVRIDSRETFEAARQFCAEVIPEVVERIEHYAGDRPLFDLYNVEDEIERALQSRVTLKSGAYLIIDQTEALTTVDVNTGAFVGRRNQEETILKTNLEAAAAIARQLRLRNIGGMIIIDFIDMEDEEHKRRVHRALEKALQSDHTRCSITQISALGLVEMTRKRTRESLRQILCEPCPYCHGRGFMKTAETICYEILREIVRETRAYPAERFVVLASVKVADKLLDEESTSLAALEEFIGRPIRVQAEQTYTQEQYDIILM</sequence>
<dbReference type="EMBL" id="CP005986">
    <property type="protein sequence ID" value="AIA56507.1"/>
    <property type="molecule type" value="Genomic_DNA"/>
</dbReference>
<keyword evidence="5" id="KW-0963">Cytoplasm</keyword>
<dbReference type="Proteomes" id="UP000005522">
    <property type="component" value="Chromosome"/>
</dbReference>